<name>A0AA36M9Y9_CYLNA</name>
<dbReference type="GO" id="GO:0005524">
    <property type="term" value="F:ATP binding"/>
    <property type="evidence" value="ECO:0007669"/>
    <property type="project" value="UniProtKB-UniRule"/>
</dbReference>
<dbReference type="Gene3D" id="3.40.50.620">
    <property type="entry name" value="HUPs"/>
    <property type="match status" value="1"/>
</dbReference>
<keyword evidence="5 10" id="KW-0436">Ligase</keyword>
<evidence type="ECO:0000259" key="11">
    <source>
        <dbReference type="PROSITE" id="PS50263"/>
    </source>
</evidence>
<dbReference type="AlphaFoldDB" id="A0AA36M9Y9"/>
<dbReference type="Pfam" id="PF02540">
    <property type="entry name" value="NAD_synthase"/>
    <property type="match status" value="1"/>
</dbReference>
<dbReference type="PANTHER" id="PTHR23090:SF9">
    <property type="entry name" value="GLUTAMINE-DEPENDENT NAD(+) SYNTHETASE"/>
    <property type="match status" value="1"/>
</dbReference>
<dbReference type="SUPFAM" id="SSF52402">
    <property type="entry name" value="Adenine nucleotide alpha hydrolases-like"/>
    <property type="match status" value="1"/>
</dbReference>
<dbReference type="GO" id="GO:0004359">
    <property type="term" value="F:glutaminase activity"/>
    <property type="evidence" value="ECO:0007669"/>
    <property type="project" value="InterPro"/>
</dbReference>
<keyword evidence="7 10" id="KW-0067">ATP-binding</keyword>
<keyword evidence="8 10" id="KW-0520">NAD</keyword>
<dbReference type="Gene3D" id="3.60.110.10">
    <property type="entry name" value="Carbon-nitrogen hydrolase"/>
    <property type="match status" value="1"/>
</dbReference>
<dbReference type="GO" id="GO:0005737">
    <property type="term" value="C:cytoplasm"/>
    <property type="evidence" value="ECO:0007669"/>
    <property type="project" value="InterPro"/>
</dbReference>
<comment type="caution">
    <text evidence="12">The sequence shown here is derived from an EMBL/GenBank/DDBJ whole genome shotgun (WGS) entry which is preliminary data.</text>
</comment>
<protein>
    <recommendedName>
        <fullName evidence="4 10">Glutamine-dependent NAD(+) synthetase</fullName>
        <ecNumber evidence="3 10">6.3.5.1</ecNumber>
    </recommendedName>
    <alternativeName>
        <fullName evidence="9 10">NAD(+) synthase [glutamine-hydrolyzing]</fullName>
    </alternativeName>
</protein>
<evidence type="ECO:0000256" key="9">
    <source>
        <dbReference type="ARBA" id="ARBA00030681"/>
    </source>
</evidence>
<evidence type="ECO:0000256" key="7">
    <source>
        <dbReference type="ARBA" id="ARBA00022840"/>
    </source>
</evidence>
<comment type="pathway">
    <text evidence="1 10">Cofactor biosynthesis; NAD(+) biosynthesis; NAD(+) from deamido-NAD(+) (L-Gln route): step 1/1.</text>
</comment>
<keyword evidence="13" id="KW-1185">Reference proteome</keyword>
<keyword evidence="6 10" id="KW-0547">Nucleotide-binding</keyword>
<accession>A0AA36M9Y9</accession>
<evidence type="ECO:0000256" key="4">
    <source>
        <dbReference type="ARBA" id="ARBA00017309"/>
    </source>
</evidence>
<feature type="domain" description="CN hydrolase" evidence="11">
    <location>
        <begin position="9"/>
        <end position="278"/>
    </location>
</feature>
<evidence type="ECO:0000256" key="5">
    <source>
        <dbReference type="ARBA" id="ARBA00022598"/>
    </source>
</evidence>
<dbReference type="InterPro" id="IPR014445">
    <property type="entry name" value="Gln-dep_NAD_synthase"/>
</dbReference>
<dbReference type="CDD" id="cd07570">
    <property type="entry name" value="GAT_Gln-NAD-synth"/>
    <property type="match status" value="1"/>
</dbReference>
<evidence type="ECO:0000256" key="2">
    <source>
        <dbReference type="ARBA" id="ARBA00007145"/>
    </source>
</evidence>
<dbReference type="GO" id="GO:0009435">
    <property type="term" value="P:NAD+ biosynthetic process"/>
    <property type="evidence" value="ECO:0007669"/>
    <property type="project" value="UniProtKB-UniRule"/>
</dbReference>
<dbReference type="InterPro" id="IPR022310">
    <property type="entry name" value="NAD/GMP_synthase"/>
</dbReference>
<dbReference type="EMBL" id="CATQJL010000305">
    <property type="protein sequence ID" value="CAJ0602900.1"/>
    <property type="molecule type" value="Genomic_DNA"/>
</dbReference>
<sequence length="705" mass="79572">MSSPWSRNVRLAVCTVNNWALDFKGNRERILQTCEEANRRGARLRLGPELEIPGYGCSDHFYEIDTEVHSWEILKEIVENSKQWPDLLIVTGMPVRHRMLLYNCLVAMLNGKILMIRPKMMLCDDDVYRESRWFVRWSKPFQTIDFELNKAFGFDQATVPFGDGVLRSKDGVTIGFEICEELWSAHSRYMDFGLRGVDIVCNGSGSHHVLGKSNYRVNQLILGGSQKNGGIYMYSNHRGCDGDRVYYDGASTIAQNGKLFAQINQFDIEDTCVATAVLNLNETLSFRQKKSSSNHEAALLPEYSTIIFDSSLTLSDATIPLTKEIDNFERLQLSPTEELCHGPPAWLWHYLRRSKMSGYFVPLSGGQDSSSVAAMVRLMCNKVCDAAKRRKATDGGDDPAYYLNGEHVGEDPAALCNKVLFTCYMASQHSSAGTRACADGLAKDINSNHSSIFIDTIVSAALNVFNMALGFVPSFKSTDARQDLALQNLQARIRMVLAYLFAQLCLIVKGRPGSLLVLGTSNVDETLVGYMTKYDCSSADINPIGSISKADLRKFLRKVHDDYGMKSLKAVIESVPTAELRPLVDGDVAQTDEEEIGLTYDELSVIGQLRRPHGMGPYSTFLALCSMWYPKYSYNEIEEKVKKFFWRYRVNRHKTTVATPAYHATEYSPDDHRNDHRPFLYPDMSYQFEKIHSKVMELNARDDKC</sequence>
<evidence type="ECO:0000256" key="8">
    <source>
        <dbReference type="ARBA" id="ARBA00023027"/>
    </source>
</evidence>
<proteinExistence type="inferred from homology"/>
<dbReference type="FunFam" id="3.40.50.620:FF:000036">
    <property type="entry name" value="Glutamine-dependent NAD(+) synthetase"/>
    <property type="match status" value="1"/>
</dbReference>
<evidence type="ECO:0000313" key="13">
    <source>
        <dbReference type="Proteomes" id="UP001176961"/>
    </source>
</evidence>
<dbReference type="NCBIfam" id="TIGR00552">
    <property type="entry name" value="nadE"/>
    <property type="match status" value="1"/>
</dbReference>
<dbReference type="PIRSF" id="PIRSF006630">
    <property type="entry name" value="NADS_GAT"/>
    <property type="match status" value="1"/>
</dbReference>
<dbReference type="InterPro" id="IPR003010">
    <property type="entry name" value="C-N_Hydrolase"/>
</dbReference>
<evidence type="ECO:0000256" key="3">
    <source>
        <dbReference type="ARBA" id="ARBA00012743"/>
    </source>
</evidence>
<comment type="similarity">
    <text evidence="2 10">In the C-terminal section; belongs to the NAD synthetase family.</text>
</comment>
<dbReference type="PROSITE" id="PS50263">
    <property type="entry name" value="CN_HYDROLASE"/>
    <property type="match status" value="1"/>
</dbReference>
<dbReference type="Proteomes" id="UP001176961">
    <property type="component" value="Unassembled WGS sequence"/>
</dbReference>
<dbReference type="EC" id="6.3.5.1" evidence="3 10"/>
<dbReference type="GO" id="GO:0003952">
    <property type="term" value="F:NAD+ synthase (glutamine-hydrolyzing) activity"/>
    <property type="evidence" value="ECO:0007669"/>
    <property type="project" value="UniProtKB-UniRule"/>
</dbReference>
<dbReference type="PANTHER" id="PTHR23090">
    <property type="entry name" value="NH 3 /GLUTAMINE-DEPENDENT NAD + SYNTHETASE"/>
    <property type="match status" value="1"/>
</dbReference>
<evidence type="ECO:0000256" key="1">
    <source>
        <dbReference type="ARBA" id="ARBA00005188"/>
    </source>
</evidence>
<gene>
    <name evidence="12" type="ORF">CYNAS_LOCUS14883</name>
</gene>
<comment type="catalytic activity">
    <reaction evidence="10">
        <text>deamido-NAD(+) + L-glutamine + ATP + H2O = L-glutamate + AMP + diphosphate + NAD(+) + H(+)</text>
        <dbReference type="Rhea" id="RHEA:24384"/>
        <dbReference type="ChEBI" id="CHEBI:15377"/>
        <dbReference type="ChEBI" id="CHEBI:15378"/>
        <dbReference type="ChEBI" id="CHEBI:29985"/>
        <dbReference type="ChEBI" id="CHEBI:30616"/>
        <dbReference type="ChEBI" id="CHEBI:33019"/>
        <dbReference type="ChEBI" id="CHEBI:57540"/>
        <dbReference type="ChEBI" id="CHEBI:58359"/>
        <dbReference type="ChEBI" id="CHEBI:58437"/>
        <dbReference type="ChEBI" id="CHEBI:456215"/>
        <dbReference type="EC" id="6.3.5.1"/>
    </reaction>
</comment>
<evidence type="ECO:0000256" key="10">
    <source>
        <dbReference type="PIRNR" id="PIRNR006630"/>
    </source>
</evidence>
<dbReference type="HAMAP" id="MF_02090">
    <property type="entry name" value="NadE_glutamine_dep"/>
    <property type="match status" value="1"/>
</dbReference>
<dbReference type="InterPro" id="IPR036526">
    <property type="entry name" value="C-N_Hydrolase_sf"/>
</dbReference>
<dbReference type="InterPro" id="IPR014729">
    <property type="entry name" value="Rossmann-like_a/b/a_fold"/>
</dbReference>
<evidence type="ECO:0000313" key="12">
    <source>
        <dbReference type="EMBL" id="CAJ0602900.1"/>
    </source>
</evidence>
<evidence type="ECO:0000256" key="6">
    <source>
        <dbReference type="ARBA" id="ARBA00022741"/>
    </source>
</evidence>
<dbReference type="CDD" id="cd00553">
    <property type="entry name" value="NAD_synthase"/>
    <property type="match status" value="1"/>
</dbReference>
<organism evidence="12 13">
    <name type="scientific">Cylicocyclus nassatus</name>
    <name type="common">Nematode worm</name>
    <dbReference type="NCBI Taxonomy" id="53992"/>
    <lineage>
        <taxon>Eukaryota</taxon>
        <taxon>Metazoa</taxon>
        <taxon>Ecdysozoa</taxon>
        <taxon>Nematoda</taxon>
        <taxon>Chromadorea</taxon>
        <taxon>Rhabditida</taxon>
        <taxon>Rhabditina</taxon>
        <taxon>Rhabditomorpha</taxon>
        <taxon>Strongyloidea</taxon>
        <taxon>Strongylidae</taxon>
        <taxon>Cylicocyclus</taxon>
    </lineage>
</organism>
<dbReference type="InterPro" id="IPR003694">
    <property type="entry name" value="NAD_synthase"/>
</dbReference>
<dbReference type="Pfam" id="PF00795">
    <property type="entry name" value="CN_hydrolase"/>
    <property type="match status" value="1"/>
</dbReference>
<reference evidence="12" key="1">
    <citation type="submission" date="2023-07" db="EMBL/GenBank/DDBJ databases">
        <authorList>
            <consortium name="CYATHOMIX"/>
        </authorList>
    </citation>
    <scope>NUCLEOTIDE SEQUENCE</scope>
    <source>
        <strain evidence="12">N/A</strain>
    </source>
</reference>
<dbReference type="SUPFAM" id="SSF56317">
    <property type="entry name" value="Carbon-nitrogen hydrolase"/>
    <property type="match status" value="1"/>
</dbReference>